<evidence type="ECO:0000256" key="1">
    <source>
        <dbReference type="SAM" id="MobiDB-lite"/>
    </source>
</evidence>
<organism evidence="2 3">
    <name type="scientific">Tagetes erecta</name>
    <name type="common">African marigold</name>
    <dbReference type="NCBI Taxonomy" id="13708"/>
    <lineage>
        <taxon>Eukaryota</taxon>
        <taxon>Viridiplantae</taxon>
        <taxon>Streptophyta</taxon>
        <taxon>Embryophyta</taxon>
        <taxon>Tracheophyta</taxon>
        <taxon>Spermatophyta</taxon>
        <taxon>Magnoliopsida</taxon>
        <taxon>eudicotyledons</taxon>
        <taxon>Gunneridae</taxon>
        <taxon>Pentapetalae</taxon>
        <taxon>asterids</taxon>
        <taxon>campanulids</taxon>
        <taxon>Asterales</taxon>
        <taxon>Asteraceae</taxon>
        <taxon>Asteroideae</taxon>
        <taxon>Heliantheae alliance</taxon>
        <taxon>Tageteae</taxon>
        <taxon>Tagetes</taxon>
    </lineage>
</organism>
<sequence>MTSPSPLISGHHDGAWRWRIITSSMSMAAEMSRAIRPRRVFVVGRYVEYFYALPKPRVRLFGAAKCATGRPLANLVELIASPYRYRAVVELPQVNFCDGEVEWIVDENNEVTIEGRITPAAIYAGGPLTRNKRNRVQLCPTEPWAISFYFPGPIDWKNTFVFFTEERLMTITVGKRKPMVGTSGSGSTALVPVAGTSGSGSTALVPVAGTSGSGSTALVPAAETSASGSTAPGPLPGPGPEGDALLNPSETNDMVDGSLE</sequence>
<keyword evidence="3" id="KW-1185">Reference proteome</keyword>
<feature type="region of interest" description="Disordered" evidence="1">
    <location>
        <begin position="205"/>
        <end position="260"/>
    </location>
</feature>
<evidence type="ECO:0000313" key="2">
    <source>
        <dbReference type="EMBL" id="KAK1431535.1"/>
    </source>
</evidence>
<dbReference type="AlphaFoldDB" id="A0AAD8NXC3"/>
<evidence type="ECO:0000313" key="3">
    <source>
        <dbReference type="Proteomes" id="UP001229421"/>
    </source>
</evidence>
<dbReference type="Proteomes" id="UP001229421">
    <property type="component" value="Unassembled WGS sequence"/>
</dbReference>
<accession>A0AAD8NXC3</accession>
<reference evidence="2" key="1">
    <citation type="journal article" date="2023" name="bioRxiv">
        <title>Improved chromosome-level genome assembly for marigold (Tagetes erecta).</title>
        <authorList>
            <person name="Jiang F."/>
            <person name="Yuan L."/>
            <person name="Wang S."/>
            <person name="Wang H."/>
            <person name="Xu D."/>
            <person name="Wang A."/>
            <person name="Fan W."/>
        </authorList>
    </citation>
    <scope>NUCLEOTIDE SEQUENCE</scope>
    <source>
        <strain evidence="2">WSJ</strain>
        <tissue evidence="2">Leaf</tissue>
    </source>
</reference>
<comment type="caution">
    <text evidence="2">The sequence shown here is derived from an EMBL/GenBank/DDBJ whole genome shotgun (WGS) entry which is preliminary data.</text>
</comment>
<name>A0AAD8NXC3_TARER</name>
<dbReference type="EMBL" id="JAUHHV010000002">
    <property type="protein sequence ID" value="KAK1431535.1"/>
    <property type="molecule type" value="Genomic_DNA"/>
</dbReference>
<gene>
    <name evidence="2" type="ORF">QVD17_07995</name>
</gene>
<proteinExistence type="predicted"/>
<protein>
    <submittedName>
        <fullName evidence="2">Uncharacterized protein</fullName>
    </submittedName>
</protein>